<name>A0ABD3D6P8_9LAMI</name>
<gene>
    <name evidence="1" type="ORF">CASFOL_020954</name>
</gene>
<protein>
    <submittedName>
        <fullName evidence="1">Uncharacterized protein</fullName>
    </submittedName>
</protein>
<dbReference type="AlphaFoldDB" id="A0ABD3D6P8"/>
<reference evidence="2" key="1">
    <citation type="journal article" date="2024" name="IScience">
        <title>Strigolactones Initiate the Formation of Haustorium-like Structures in Castilleja.</title>
        <authorList>
            <person name="Buerger M."/>
            <person name="Peterson D."/>
            <person name="Chory J."/>
        </authorList>
    </citation>
    <scope>NUCLEOTIDE SEQUENCE [LARGE SCALE GENOMIC DNA]</scope>
</reference>
<sequence length="167" mass="19245">MQMYPGAGYKEQHHYKVEKDEYMYKDDFGLSKGSSSSMHTIKPNHQYATTDHYNYARPGPNMHMMKPTDHHKQHHNYGGHYGPNKHGNYSETYCEQEEIKHFHGNNKYDHHNNNFSGNRHNYGRPSYGGRESGGYVDHHNYGMSNYGGSGGYKQGSSAVWDCKGMDD</sequence>
<evidence type="ECO:0000313" key="2">
    <source>
        <dbReference type="Proteomes" id="UP001632038"/>
    </source>
</evidence>
<dbReference type="EMBL" id="JAVIJP010000027">
    <property type="protein sequence ID" value="KAL3636407.1"/>
    <property type="molecule type" value="Genomic_DNA"/>
</dbReference>
<proteinExistence type="predicted"/>
<comment type="caution">
    <text evidence="1">The sequence shown here is derived from an EMBL/GenBank/DDBJ whole genome shotgun (WGS) entry which is preliminary data.</text>
</comment>
<organism evidence="1 2">
    <name type="scientific">Castilleja foliolosa</name>
    <dbReference type="NCBI Taxonomy" id="1961234"/>
    <lineage>
        <taxon>Eukaryota</taxon>
        <taxon>Viridiplantae</taxon>
        <taxon>Streptophyta</taxon>
        <taxon>Embryophyta</taxon>
        <taxon>Tracheophyta</taxon>
        <taxon>Spermatophyta</taxon>
        <taxon>Magnoliopsida</taxon>
        <taxon>eudicotyledons</taxon>
        <taxon>Gunneridae</taxon>
        <taxon>Pentapetalae</taxon>
        <taxon>asterids</taxon>
        <taxon>lamiids</taxon>
        <taxon>Lamiales</taxon>
        <taxon>Orobanchaceae</taxon>
        <taxon>Pedicularideae</taxon>
        <taxon>Castillejinae</taxon>
        <taxon>Castilleja</taxon>
    </lineage>
</organism>
<evidence type="ECO:0000313" key="1">
    <source>
        <dbReference type="EMBL" id="KAL3636407.1"/>
    </source>
</evidence>
<dbReference type="Proteomes" id="UP001632038">
    <property type="component" value="Unassembled WGS sequence"/>
</dbReference>
<keyword evidence="2" id="KW-1185">Reference proteome</keyword>
<accession>A0ABD3D6P8</accession>